<evidence type="ECO:0000313" key="3">
    <source>
        <dbReference type="EMBL" id="MFC6643559.1"/>
    </source>
</evidence>
<name>A0ABW1Z2E8_9RHOB</name>
<evidence type="ECO:0000256" key="1">
    <source>
        <dbReference type="SAM" id="MobiDB-lite"/>
    </source>
</evidence>
<proteinExistence type="predicted"/>
<feature type="domain" description="YjiS-like" evidence="2">
    <location>
        <begin position="29"/>
        <end position="65"/>
    </location>
</feature>
<gene>
    <name evidence="3" type="ORF">ACFQAU_19435</name>
</gene>
<reference evidence="4" key="1">
    <citation type="journal article" date="2019" name="Int. J. Syst. Evol. Microbiol.">
        <title>The Global Catalogue of Microorganisms (GCM) 10K type strain sequencing project: providing services to taxonomists for standard genome sequencing and annotation.</title>
        <authorList>
            <consortium name="The Broad Institute Genomics Platform"/>
            <consortium name="The Broad Institute Genome Sequencing Center for Infectious Disease"/>
            <person name="Wu L."/>
            <person name="Ma J."/>
        </authorList>
    </citation>
    <scope>NUCLEOTIDE SEQUENCE [LARGE SCALE GENOMIC DNA]</scope>
    <source>
        <strain evidence="4">NBRC 111368</strain>
    </source>
</reference>
<organism evidence="3 4">
    <name type="scientific">Sulfitobacter profundi</name>
    <dbReference type="NCBI Taxonomy" id="2679961"/>
    <lineage>
        <taxon>Bacteria</taxon>
        <taxon>Pseudomonadati</taxon>
        <taxon>Pseudomonadota</taxon>
        <taxon>Alphaproteobacteria</taxon>
        <taxon>Rhodobacterales</taxon>
        <taxon>Roseobacteraceae</taxon>
        <taxon>Sulfitobacter</taxon>
    </lineage>
</organism>
<dbReference type="RefSeq" id="WP_206054323.1">
    <property type="nucleotide sequence ID" value="NZ_JBHSWA010000003.1"/>
</dbReference>
<evidence type="ECO:0000259" key="2">
    <source>
        <dbReference type="Pfam" id="PF06568"/>
    </source>
</evidence>
<dbReference type="InterPro" id="IPR009506">
    <property type="entry name" value="YjiS-like"/>
</dbReference>
<dbReference type="Pfam" id="PF06568">
    <property type="entry name" value="YjiS-like"/>
    <property type="match status" value="1"/>
</dbReference>
<evidence type="ECO:0000313" key="4">
    <source>
        <dbReference type="Proteomes" id="UP001596403"/>
    </source>
</evidence>
<accession>A0ABW1Z2E8</accession>
<keyword evidence="4" id="KW-1185">Reference proteome</keyword>
<protein>
    <submittedName>
        <fullName evidence="3">DUF1127 domain-containing protein</fullName>
    </submittedName>
</protein>
<comment type="caution">
    <text evidence="3">The sequence shown here is derived from an EMBL/GenBank/DDBJ whole genome shotgun (WGS) entry which is preliminary data.</text>
</comment>
<sequence>MAIYITRKMLTDFASEESRAEPFSVFRDLADSLARRRQRRRAIAELEAMDDASLRDIGIYRGDIRWVVEGLSDVDLGLDSPRAPAQHRSVVSPDQTRQHTSVA</sequence>
<feature type="region of interest" description="Disordered" evidence="1">
    <location>
        <begin position="78"/>
        <end position="103"/>
    </location>
</feature>
<dbReference type="EMBL" id="JBHSWA010000003">
    <property type="protein sequence ID" value="MFC6643559.1"/>
    <property type="molecule type" value="Genomic_DNA"/>
</dbReference>
<dbReference type="Proteomes" id="UP001596403">
    <property type="component" value="Unassembled WGS sequence"/>
</dbReference>
<feature type="compositionally biased region" description="Polar residues" evidence="1">
    <location>
        <begin position="92"/>
        <end position="103"/>
    </location>
</feature>